<feature type="transmembrane region" description="Helical" evidence="9">
    <location>
        <begin position="323"/>
        <end position="343"/>
    </location>
</feature>
<evidence type="ECO:0000256" key="5">
    <source>
        <dbReference type="ARBA" id="ARBA00022692"/>
    </source>
</evidence>
<evidence type="ECO:0000256" key="3">
    <source>
        <dbReference type="ARBA" id="ARBA00022448"/>
    </source>
</evidence>
<organism evidence="10 11">
    <name type="scientific">Luteimonas granuli</name>
    <dbReference type="NCBI Taxonomy" id="1176533"/>
    <lineage>
        <taxon>Bacteria</taxon>
        <taxon>Pseudomonadati</taxon>
        <taxon>Pseudomonadota</taxon>
        <taxon>Gammaproteobacteria</taxon>
        <taxon>Lysobacterales</taxon>
        <taxon>Lysobacteraceae</taxon>
        <taxon>Luteimonas</taxon>
    </lineage>
</organism>
<dbReference type="Gene3D" id="1.20.58.340">
    <property type="entry name" value="Magnesium transport protein CorA, transmembrane region"/>
    <property type="match status" value="2"/>
</dbReference>
<dbReference type="KEGG" id="lug:FPZ22_03890"/>
<dbReference type="GO" id="GO:0050897">
    <property type="term" value="F:cobalt ion binding"/>
    <property type="evidence" value="ECO:0007669"/>
    <property type="project" value="TreeGrafter"/>
</dbReference>
<feature type="transmembrane region" description="Helical" evidence="9">
    <location>
        <begin position="291"/>
        <end position="311"/>
    </location>
</feature>
<dbReference type="EMBL" id="CP042218">
    <property type="protein sequence ID" value="QDW66135.1"/>
    <property type="molecule type" value="Genomic_DNA"/>
</dbReference>
<dbReference type="Pfam" id="PF01544">
    <property type="entry name" value="CorA"/>
    <property type="match status" value="1"/>
</dbReference>
<comment type="similarity">
    <text evidence="2">Belongs to the CorA metal ion transporter (MIT) (TC 1.A.35) family.</text>
</comment>
<dbReference type="Proteomes" id="UP000316584">
    <property type="component" value="Chromosome"/>
</dbReference>
<sequence>MSLPHEVSTSGEGTADAGSERRTRRAEDACCRARLFLPDASVRELDCAELGSVCPDEDALLWVDLVRADADTMRSVWSGCGLPEEMLDQPADDPAPRLERFGSHFLVRAIAVVDEGPDGVRGAPLTLVAGDNIVVSVHERDIEFIDELMDREAVASYIGRLGSDSFVAALLDWQLSTYFNAVSTFEASVDALEQAILSERADRCLPELRRLRQAAARLRRMLAPHRAVFGALSRPDFRHDDRPESERHFEALDTRFERAMDMIENARTLVVGSFELFSSQTALRTDRSMRVLTFVTVITGVLATVAGVLGMNFKAGLFESGNAGFLLVVGGMLVFGGGSVALARARGWF</sequence>
<dbReference type="SUPFAM" id="SSF143865">
    <property type="entry name" value="CorA soluble domain-like"/>
    <property type="match status" value="1"/>
</dbReference>
<gene>
    <name evidence="10" type="ORF">FPZ22_03890</name>
</gene>
<dbReference type="OrthoDB" id="7596309at2"/>
<evidence type="ECO:0000256" key="4">
    <source>
        <dbReference type="ARBA" id="ARBA00022475"/>
    </source>
</evidence>
<dbReference type="PANTHER" id="PTHR46494:SF1">
    <property type="entry name" value="CORA FAMILY METAL ION TRANSPORTER (EUROFUNG)"/>
    <property type="match status" value="1"/>
</dbReference>
<reference evidence="10 11" key="1">
    <citation type="submission" date="2019-07" db="EMBL/GenBank/DDBJ databases">
        <title>Full genome sequence of Luteimonas sp. Gr-4.</title>
        <authorList>
            <person name="Im W.-T."/>
        </authorList>
    </citation>
    <scope>NUCLEOTIDE SEQUENCE [LARGE SCALE GENOMIC DNA]</scope>
    <source>
        <strain evidence="10 11">Gr-4</strain>
    </source>
</reference>
<dbReference type="InterPro" id="IPR002523">
    <property type="entry name" value="MgTranspt_CorA/ZnTranspt_ZntB"/>
</dbReference>
<dbReference type="RefSeq" id="WP_144890561.1">
    <property type="nucleotide sequence ID" value="NZ_CP042218.1"/>
</dbReference>
<keyword evidence="5 9" id="KW-0812">Transmembrane</keyword>
<dbReference type="InterPro" id="IPR045863">
    <property type="entry name" value="CorA_TM1_TM2"/>
</dbReference>
<evidence type="ECO:0000256" key="6">
    <source>
        <dbReference type="ARBA" id="ARBA00022989"/>
    </source>
</evidence>
<keyword evidence="4" id="KW-1003">Cell membrane</keyword>
<name>A0A518N2H4_9GAMM</name>
<dbReference type="Gene3D" id="3.30.460.20">
    <property type="entry name" value="CorA soluble domain-like"/>
    <property type="match status" value="1"/>
</dbReference>
<evidence type="ECO:0000256" key="7">
    <source>
        <dbReference type="ARBA" id="ARBA00023136"/>
    </source>
</evidence>
<dbReference type="PANTHER" id="PTHR46494">
    <property type="entry name" value="CORA FAMILY METAL ION TRANSPORTER (EUROFUNG)"/>
    <property type="match status" value="1"/>
</dbReference>
<proteinExistence type="inferred from homology"/>
<dbReference type="SUPFAM" id="SSF144083">
    <property type="entry name" value="Magnesium transport protein CorA, transmembrane region"/>
    <property type="match status" value="1"/>
</dbReference>
<evidence type="ECO:0000313" key="10">
    <source>
        <dbReference type="EMBL" id="QDW66135.1"/>
    </source>
</evidence>
<dbReference type="GO" id="GO:0000287">
    <property type="term" value="F:magnesium ion binding"/>
    <property type="evidence" value="ECO:0007669"/>
    <property type="project" value="TreeGrafter"/>
</dbReference>
<dbReference type="GO" id="GO:0005886">
    <property type="term" value="C:plasma membrane"/>
    <property type="evidence" value="ECO:0007669"/>
    <property type="project" value="UniProtKB-SubCell"/>
</dbReference>
<evidence type="ECO:0000256" key="2">
    <source>
        <dbReference type="ARBA" id="ARBA00009765"/>
    </source>
</evidence>
<evidence type="ECO:0000256" key="8">
    <source>
        <dbReference type="SAM" id="MobiDB-lite"/>
    </source>
</evidence>
<evidence type="ECO:0000256" key="9">
    <source>
        <dbReference type="SAM" id="Phobius"/>
    </source>
</evidence>
<evidence type="ECO:0008006" key="12">
    <source>
        <dbReference type="Google" id="ProtNLM"/>
    </source>
</evidence>
<feature type="region of interest" description="Disordered" evidence="8">
    <location>
        <begin position="1"/>
        <end position="23"/>
    </location>
</feature>
<keyword evidence="7 9" id="KW-0472">Membrane</keyword>
<dbReference type="GO" id="GO:0015095">
    <property type="term" value="F:magnesium ion transmembrane transporter activity"/>
    <property type="evidence" value="ECO:0007669"/>
    <property type="project" value="TreeGrafter"/>
</dbReference>
<keyword evidence="6 9" id="KW-1133">Transmembrane helix</keyword>
<accession>A0A518N2H4</accession>
<dbReference type="InterPro" id="IPR045861">
    <property type="entry name" value="CorA_cytoplasmic_dom"/>
</dbReference>
<keyword evidence="11" id="KW-1185">Reference proteome</keyword>
<keyword evidence="3" id="KW-0813">Transport</keyword>
<evidence type="ECO:0000256" key="1">
    <source>
        <dbReference type="ARBA" id="ARBA00004651"/>
    </source>
</evidence>
<dbReference type="GO" id="GO:0015087">
    <property type="term" value="F:cobalt ion transmembrane transporter activity"/>
    <property type="evidence" value="ECO:0007669"/>
    <property type="project" value="TreeGrafter"/>
</dbReference>
<evidence type="ECO:0000313" key="11">
    <source>
        <dbReference type="Proteomes" id="UP000316584"/>
    </source>
</evidence>
<dbReference type="AlphaFoldDB" id="A0A518N2H4"/>
<comment type="subcellular location">
    <subcellularLocation>
        <location evidence="1">Cell membrane</location>
        <topology evidence="1">Multi-pass membrane protein</topology>
    </subcellularLocation>
</comment>
<protein>
    <recommendedName>
        <fullName evidence="12">Magnesium transporter CorA family protein</fullName>
    </recommendedName>
</protein>